<reference evidence="7 8" key="1">
    <citation type="journal article" date="2021" name="Sci. Rep.">
        <title>The genome of the diatom Chaetoceros tenuissimus carries an ancient integrated fragment of an extant virus.</title>
        <authorList>
            <person name="Hongo Y."/>
            <person name="Kimura K."/>
            <person name="Takaki Y."/>
            <person name="Yoshida Y."/>
            <person name="Baba S."/>
            <person name="Kobayashi G."/>
            <person name="Nagasaki K."/>
            <person name="Hano T."/>
            <person name="Tomaru Y."/>
        </authorList>
    </citation>
    <scope>NUCLEOTIDE SEQUENCE [LARGE SCALE GENOMIC DNA]</scope>
    <source>
        <strain evidence="7 8">NIES-3715</strain>
    </source>
</reference>
<evidence type="ECO:0000256" key="3">
    <source>
        <dbReference type="ARBA" id="ARBA00022833"/>
    </source>
</evidence>
<name>A0AAD3D7P1_9STRA</name>
<keyword evidence="3" id="KW-0862">Zinc</keyword>
<evidence type="ECO:0000256" key="4">
    <source>
        <dbReference type="PROSITE-ProRule" id="PRU00322"/>
    </source>
</evidence>
<feature type="compositionally biased region" description="Polar residues" evidence="5">
    <location>
        <begin position="55"/>
        <end position="66"/>
    </location>
</feature>
<feature type="domain" description="RanBP2-type" evidence="6">
    <location>
        <begin position="280"/>
        <end position="309"/>
    </location>
</feature>
<dbReference type="Proteomes" id="UP001054902">
    <property type="component" value="Unassembled WGS sequence"/>
</dbReference>
<feature type="region of interest" description="Disordered" evidence="5">
    <location>
        <begin position="1"/>
        <end position="66"/>
    </location>
</feature>
<dbReference type="SMART" id="SM00547">
    <property type="entry name" value="ZnF_RBZ"/>
    <property type="match status" value="2"/>
</dbReference>
<organism evidence="7 8">
    <name type="scientific">Chaetoceros tenuissimus</name>
    <dbReference type="NCBI Taxonomy" id="426638"/>
    <lineage>
        <taxon>Eukaryota</taxon>
        <taxon>Sar</taxon>
        <taxon>Stramenopiles</taxon>
        <taxon>Ochrophyta</taxon>
        <taxon>Bacillariophyta</taxon>
        <taxon>Coscinodiscophyceae</taxon>
        <taxon>Chaetocerotophycidae</taxon>
        <taxon>Chaetocerotales</taxon>
        <taxon>Chaetocerotaceae</taxon>
        <taxon>Chaetoceros</taxon>
    </lineage>
</organism>
<gene>
    <name evidence="7" type="ORF">CTEN210_14796</name>
</gene>
<comment type="caution">
    <text evidence="7">The sequence shown here is derived from an EMBL/GenBank/DDBJ whole genome shotgun (WGS) entry which is preliminary data.</text>
</comment>
<dbReference type="AlphaFoldDB" id="A0AAD3D7P1"/>
<dbReference type="PROSITE" id="PS50199">
    <property type="entry name" value="ZF_RANBP2_2"/>
    <property type="match status" value="2"/>
</dbReference>
<dbReference type="PROSITE" id="PS01358">
    <property type="entry name" value="ZF_RANBP2_1"/>
    <property type="match status" value="2"/>
</dbReference>
<proteinExistence type="predicted"/>
<dbReference type="InterPro" id="IPR001876">
    <property type="entry name" value="Znf_RanBP2"/>
</dbReference>
<evidence type="ECO:0000256" key="2">
    <source>
        <dbReference type="ARBA" id="ARBA00022771"/>
    </source>
</evidence>
<feature type="compositionally biased region" description="Basic and acidic residues" evidence="5">
    <location>
        <begin position="42"/>
        <end position="54"/>
    </location>
</feature>
<feature type="domain" description="RanBP2-type" evidence="6">
    <location>
        <begin position="184"/>
        <end position="213"/>
    </location>
</feature>
<accession>A0AAD3D7P1</accession>
<evidence type="ECO:0000256" key="1">
    <source>
        <dbReference type="ARBA" id="ARBA00022723"/>
    </source>
</evidence>
<evidence type="ECO:0000256" key="5">
    <source>
        <dbReference type="SAM" id="MobiDB-lite"/>
    </source>
</evidence>
<dbReference type="Pfam" id="PF00641">
    <property type="entry name" value="Zn_ribbon_RanBP"/>
    <property type="match status" value="2"/>
</dbReference>
<dbReference type="GO" id="GO:0008270">
    <property type="term" value="F:zinc ion binding"/>
    <property type="evidence" value="ECO:0007669"/>
    <property type="project" value="UniProtKB-KW"/>
</dbReference>
<dbReference type="EMBL" id="BLLK01000062">
    <property type="protein sequence ID" value="GFH58320.1"/>
    <property type="molecule type" value="Genomic_DNA"/>
</dbReference>
<keyword evidence="2 4" id="KW-0863">Zinc-finger</keyword>
<keyword evidence="8" id="KW-1185">Reference proteome</keyword>
<keyword evidence="1" id="KW-0479">Metal-binding</keyword>
<evidence type="ECO:0000259" key="6">
    <source>
        <dbReference type="PROSITE" id="PS50199"/>
    </source>
</evidence>
<protein>
    <recommendedName>
        <fullName evidence="6">RanBP2-type domain-containing protein</fullName>
    </recommendedName>
</protein>
<sequence>MQDAKRPTPPKASDDFYPPAKRARAERTSQLTPLKNHGQEMTGKKDEQKVDRKSTAFTVNQKENRWMNTSEGRNYLRDEKGRINHGSIKMYGNAIKLGLGASGLKENKRSKTALKELRDEKYNGVHFVFSKNDRTEGETEARNAIVSVALKKHKSEQVSKPAANVANTPNATAEVSLCHLLKKEDGSWQCSGCTTPNPKTASDCLSCEAPKPATVGFTFGAAEATTAQVDSDSTPIVSVALKKQSMSHQVPKAAANTSNDTAAVSLPPPSQGWGDLFKKEEGTWQCSGCTTPNPKTASNCLSCHAEAVDA</sequence>
<dbReference type="Gene3D" id="4.10.1060.10">
    <property type="entry name" value="Zinc finger, RanBP2-type"/>
    <property type="match status" value="2"/>
</dbReference>
<evidence type="ECO:0000313" key="7">
    <source>
        <dbReference type="EMBL" id="GFH58320.1"/>
    </source>
</evidence>
<evidence type="ECO:0000313" key="8">
    <source>
        <dbReference type="Proteomes" id="UP001054902"/>
    </source>
</evidence>